<organism evidence="1 2">
    <name type="scientific">Cirrhinus molitorella</name>
    <name type="common">mud carp</name>
    <dbReference type="NCBI Taxonomy" id="172907"/>
    <lineage>
        <taxon>Eukaryota</taxon>
        <taxon>Metazoa</taxon>
        <taxon>Chordata</taxon>
        <taxon>Craniata</taxon>
        <taxon>Vertebrata</taxon>
        <taxon>Euteleostomi</taxon>
        <taxon>Actinopterygii</taxon>
        <taxon>Neopterygii</taxon>
        <taxon>Teleostei</taxon>
        <taxon>Ostariophysi</taxon>
        <taxon>Cypriniformes</taxon>
        <taxon>Cyprinidae</taxon>
        <taxon>Labeoninae</taxon>
        <taxon>Labeonini</taxon>
        <taxon>Cirrhinus</taxon>
    </lineage>
</organism>
<keyword evidence="2" id="KW-1185">Reference proteome</keyword>
<accession>A0ABR3LNZ3</accession>
<dbReference type="Proteomes" id="UP001558613">
    <property type="component" value="Unassembled WGS sequence"/>
</dbReference>
<proteinExistence type="predicted"/>
<protein>
    <submittedName>
        <fullName evidence="1">Uncharacterized protein</fullName>
    </submittedName>
</protein>
<evidence type="ECO:0000313" key="2">
    <source>
        <dbReference type="Proteomes" id="UP001558613"/>
    </source>
</evidence>
<dbReference type="EMBL" id="JAYMGO010000020">
    <property type="protein sequence ID" value="KAL1254020.1"/>
    <property type="molecule type" value="Genomic_DNA"/>
</dbReference>
<name>A0ABR3LNZ3_9TELE</name>
<gene>
    <name evidence="1" type="ORF">QQF64_016249</name>
</gene>
<evidence type="ECO:0000313" key="1">
    <source>
        <dbReference type="EMBL" id="KAL1254020.1"/>
    </source>
</evidence>
<reference evidence="1 2" key="1">
    <citation type="submission" date="2023-09" db="EMBL/GenBank/DDBJ databases">
        <authorList>
            <person name="Wang M."/>
        </authorList>
    </citation>
    <scope>NUCLEOTIDE SEQUENCE [LARGE SCALE GENOMIC DNA]</scope>
    <source>
        <strain evidence="1">GT-2023</strain>
        <tissue evidence="1">Liver</tissue>
    </source>
</reference>
<comment type="caution">
    <text evidence="1">The sequence shown here is derived from an EMBL/GenBank/DDBJ whole genome shotgun (WGS) entry which is preliminary data.</text>
</comment>
<sequence>MIHSRSLTPEVSLKRLFLCVQIVYPILPMSVMHLVSKYGHYERTVTGGLCGKLMATEKGKKDRTAASVTTGVRLQALGGFRCSCGPNDDGRHMTMTPHPSAPLSSPSHAFVGRERVLLQAGRPNFNR</sequence>